<dbReference type="VEuPathDB" id="ToxoDB:BESB_043570"/>
<sequence length="370" mass="39960">MWSELCDFRPNAGNLLALCAGGVLRLSGLAVEALLHRSAHISERQPSLQSTVPTCTLHEDANRGGPNPASVDMSKDQLSATLHCSGKANKVMPRLKSSVCRADVDDATVMYCDQDNAKRITLQDLLGTRDSIEWTQTLLLLDPSPSKPPDNGEAWTLQLQHAQLPLSDKTFFVGCQKENEEATQCKLTVNVKAKPSSVINNVVTCAYGQDSNEDGPVEVSLTAENSTLELVCGTEGIIRPDAYQTRYCEDAGLQNCKNSYSDILPNFDKSWWEGTEKSPQQAQLRIPPTGFPGEDQSFYIGCDKNKTMANKRQADLKSEVVPEPPVKPSACRVLVTIKAASVSSATMAVTRLVAATSCVAAVTAILGGFV</sequence>
<gene>
    <name evidence="2" type="ORF">BESB_043570</name>
</gene>
<dbReference type="EMBL" id="NWUJ01000003">
    <property type="protein sequence ID" value="PFH36165.1"/>
    <property type="molecule type" value="Genomic_DNA"/>
</dbReference>
<evidence type="ECO:0000313" key="3">
    <source>
        <dbReference type="Proteomes" id="UP000224006"/>
    </source>
</evidence>
<evidence type="ECO:0000313" key="2">
    <source>
        <dbReference type="EMBL" id="PFH36165.1"/>
    </source>
</evidence>
<dbReference type="RefSeq" id="XP_029220174.1">
    <property type="nucleotide sequence ID" value="XM_029362808.1"/>
</dbReference>
<dbReference type="Proteomes" id="UP000224006">
    <property type="component" value="Chromosome III"/>
</dbReference>
<dbReference type="AlphaFoldDB" id="A0A2A9MDU2"/>
<dbReference type="Pfam" id="PF04092">
    <property type="entry name" value="SAG"/>
    <property type="match status" value="2"/>
</dbReference>
<dbReference type="KEGG" id="bbes:BESB_043570"/>
<name>A0A2A9MDU2_BESBE</name>
<comment type="caution">
    <text evidence="2">The sequence shown here is derived from an EMBL/GenBank/DDBJ whole genome shotgun (WGS) entry which is preliminary data.</text>
</comment>
<feature type="domain" description="SRS" evidence="1">
    <location>
        <begin position="52"/>
        <end position="191"/>
    </location>
</feature>
<dbReference type="InterPro" id="IPR036755">
    <property type="entry name" value="SRS_dom_sf"/>
</dbReference>
<evidence type="ECO:0000259" key="1">
    <source>
        <dbReference type="Pfam" id="PF04092"/>
    </source>
</evidence>
<dbReference type="SUPFAM" id="SSF74877">
    <property type="entry name" value="Major surface antigen p30, SAG1"/>
    <property type="match status" value="2"/>
</dbReference>
<proteinExistence type="predicted"/>
<organism evidence="2 3">
    <name type="scientific">Besnoitia besnoiti</name>
    <name type="common">Apicomplexan protozoan</name>
    <dbReference type="NCBI Taxonomy" id="94643"/>
    <lineage>
        <taxon>Eukaryota</taxon>
        <taxon>Sar</taxon>
        <taxon>Alveolata</taxon>
        <taxon>Apicomplexa</taxon>
        <taxon>Conoidasida</taxon>
        <taxon>Coccidia</taxon>
        <taxon>Eucoccidiorida</taxon>
        <taxon>Eimeriorina</taxon>
        <taxon>Sarcocystidae</taxon>
        <taxon>Besnoitia</taxon>
    </lineage>
</organism>
<reference evidence="2 3" key="1">
    <citation type="submission" date="2017-09" db="EMBL/GenBank/DDBJ databases">
        <title>Genome sequencing of Besnoitia besnoiti strain Bb-Ger1.</title>
        <authorList>
            <person name="Schares G."/>
            <person name="Venepally P."/>
            <person name="Lorenzi H.A."/>
        </authorList>
    </citation>
    <scope>NUCLEOTIDE SEQUENCE [LARGE SCALE GENOMIC DNA]</scope>
    <source>
        <strain evidence="2 3">Bb-Ger1</strain>
    </source>
</reference>
<dbReference type="GeneID" id="40309287"/>
<dbReference type="InterPro" id="IPR028352">
    <property type="entry name" value="Surface_antig_SAG1"/>
</dbReference>
<dbReference type="GO" id="GO:0016020">
    <property type="term" value="C:membrane"/>
    <property type="evidence" value="ECO:0007669"/>
    <property type="project" value="InterPro"/>
</dbReference>
<dbReference type="PRINTS" id="PR01801">
    <property type="entry name" value="SURFCEANTIGN"/>
</dbReference>
<accession>A0A2A9MDU2</accession>
<protein>
    <submittedName>
        <fullName evidence="2">SAG-related sequence</fullName>
    </submittedName>
</protein>
<keyword evidence="3" id="KW-1185">Reference proteome</keyword>
<dbReference type="InterPro" id="IPR007226">
    <property type="entry name" value="SRS_dom"/>
</dbReference>
<dbReference type="Gene3D" id="2.60.40.1320">
    <property type="entry name" value="SRS domain"/>
    <property type="match status" value="2"/>
</dbReference>
<feature type="domain" description="SRS" evidence="1">
    <location>
        <begin position="201"/>
        <end position="337"/>
    </location>
</feature>